<organism evidence="3 4">
    <name type="scientific">Halorarum halophilum</name>
    <dbReference type="NCBI Taxonomy" id="2743090"/>
    <lineage>
        <taxon>Archaea</taxon>
        <taxon>Methanobacteriati</taxon>
        <taxon>Methanobacteriota</taxon>
        <taxon>Stenosarchaea group</taxon>
        <taxon>Halobacteria</taxon>
        <taxon>Halobacteriales</taxon>
        <taxon>Haloferacaceae</taxon>
        <taxon>Halorarum</taxon>
    </lineage>
</organism>
<feature type="transmembrane region" description="Helical" evidence="1">
    <location>
        <begin position="12"/>
        <end position="31"/>
    </location>
</feature>
<dbReference type="EMBL" id="CP058529">
    <property type="protein sequence ID" value="QLG28816.1"/>
    <property type="molecule type" value="Genomic_DNA"/>
</dbReference>
<dbReference type="Proteomes" id="UP000509750">
    <property type="component" value="Chromosome"/>
</dbReference>
<evidence type="ECO:0000313" key="3">
    <source>
        <dbReference type="EMBL" id="QLG28816.1"/>
    </source>
</evidence>
<dbReference type="KEGG" id="halg:HUG10_15265"/>
<reference evidence="3 4" key="1">
    <citation type="submission" date="2020-07" db="EMBL/GenBank/DDBJ databases">
        <title>Gai3-2, isolated from salt lake.</title>
        <authorList>
            <person name="Cui H."/>
            <person name="Shi X."/>
        </authorList>
    </citation>
    <scope>NUCLEOTIDE SEQUENCE [LARGE SCALE GENOMIC DNA]</scope>
    <source>
        <strain evidence="3 4">Gai3-2</strain>
    </source>
</reference>
<accession>A0A7D5KH45</accession>
<dbReference type="RefSeq" id="WP_179170390.1">
    <property type="nucleotide sequence ID" value="NZ_CP058529.1"/>
</dbReference>
<feature type="transmembrane region" description="Helical" evidence="1">
    <location>
        <begin position="43"/>
        <end position="60"/>
    </location>
</feature>
<keyword evidence="4" id="KW-1185">Reference proteome</keyword>
<keyword evidence="1" id="KW-0472">Membrane</keyword>
<evidence type="ECO:0000313" key="4">
    <source>
        <dbReference type="Proteomes" id="UP000509750"/>
    </source>
</evidence>
<sequence length="237" mass="25671">MQYRSRPLPWRDSFPILIGLTALASLAYVPLDSGTVVSNLPEIAVPLAASTALVVFSLRLRDGGFDADQVESIVKAGWIGALVSASIGAWWVALHLFRGAPIGGLNDKILTLTSCAVAAGVFIEGHNARQRRSRAAADRQRVLGETTWTGTPGPNPILVTIAEQLGEIDGVDPVELDSPIYDHVDPDVFECLAAHDDSQWQLRFQTDDYEVRVSSYGTVTVYERARTADGELVVSVR</sequence>
<gene>
    <name evidence="3" type="ORF">HUG10_15265</name>
</gene>
<proteinExistence type="predicted"/>
<dbReference type="GeneID" id="56030220"/>
<feature type="domain" description="Halobacterial output" evidence="2">
    <location>
        <begin position="156"/>
        <end position="222"/>
    </location>
</feature>
<keyword evidence="1" id="KW-1133">Transmembrane helix</keyword>
<name>A0A7D5KH45_9EURY</name>
<dbReference type="OrthoDB" id="221929at2157"/>
<protein>
    <recommendedName>
        <fullName evidence="2">Halobacterial output domain-containing protein</fullName>
    </recommendedName>
</protein>
<evidence type="ECO:0000259" key="2">
    <source>
        <dbReference type="Pfam" id="PF18545"/>
    </source>
</evidence>
<feature type="transmembrane region" description="Helical" evidence="1">
    <location>
        <begin position="72"/>
        <end position="97"/>
    </location>
</feature>
<dbReference type="Pfam" id="PF18545">
    <property type="entry name" value="HalOD1"/>
    <property type="match status" value="1"/>
</dbReference>
<evidence type="ECO:0000256" key="1">
    <source>
        <dbReference type="SAM" id="Phobius"/>
    </source>
</evidence>
<keyword evidence="1" id="KW-0812">Transmembrane</keyword>
<dbReference type="AlphaFoldDB" id="A0A7D5KH45"/>
<feature type="transmembrane region" description="Helical" evidence="1">
    <location>
        <begin position="109"/>
        <end position="125"/>
    </location>
</feature>
<dbReference type="InterPro" id="IPR040624">
    <property type="entry name" value="HalOD1"/>
</dbReference>